<dbReference type="KEGG" id="vg:77925693"/>
<proteinExistence type="predicted"/>
<name>A0AAE8BEM4_9CAUD</name>
<sequence length="88" mass="10038">MKTYQEFITEAKGDAFNHVELSITDSQYGTHKLFRAVHIKGSHENAMVDLGEAKDLDTLLNHIKGWGTKEFRINGKPVKMSDIKKHLK</sequence>
<dbReference type="Proteomes" id="UP000828441">
    <property type="component" value="Segment"/>
</dbReference>
<accession>A0AAE8BEM4</accession>
<reference evidence="2" key="1">
    <citation type="journal article" date="2021" name="Viruses">
        <title>Novel Viruses That Lyse Plant and Human Strains of Kosakonia cowanii.</title>
        <authorList>
            <person name="Petrzik K."/>
            <person name="Brazdova S."/>
            <person name="Krawczyk K."/>
        </authorList>
    </citation>
    <scope>NUCLEOTIDE SEQUENCE [LARGE SCALE GENOMIC DNA]</scope>
</reference>
<protein>
    <submittedName>
        <fullName evidence="1">Uncharacterized protein</fullName>
    </submittedName>
</protein>
<evidence type="ECO:0000313" key="2">
    <source>
        <dbReference type="Proteomes" id="UP000828441"/>
    </source>
</evidence>
<dbReference type="GeneID" id="77925693"/>
<keyword evidence="2" id="KW-1185">Reference proteome</keyword>
<dbReference type="EMBL" id="MZ348423">
    <property type="protein sequence ID" value="QYN80315.1"/>
    <property type="molecule type" value="Genomic_DNA"/>
</dbReference>
<organism evidence="1 2">
    <name type="scientific">Kosakonia phage 305</name>
    <dbReference type="NCBI Taxonomy" id="2863193"/>
    <lineage>
        <taxon>Viruses</taxon>
        <taxon>Duplodnaviria</taxon>
        <taxon>Heunggongvirae</taxon>
        <taxon>Uroviricota</taxon>
        <taxon>Caudoviricetes</taxon>
        <taxon>Pantevenvirales</taxon>
        <taxon>Straboviridae</taxon>
        <taxon>Tevenvirinae</taxon>
        <taxon>Kanagawavirus</taxon>
        <taxon>Kanagawavirus threeohfive</taxon>
    </lineage>
</organism>
<evidence type="ECO:0000313" key="1">
    <source>
        <dbReference type="EMBL" id="QYN80315.1"/>
    </source>
</evidence>
<dbReference type="RefSeq" id="YP_010650121.1">
    <property type="nucleotide sequence ID" value="NC_070776.1"/>
</dbReference>